<dbReference type="SUPFAM" id="SSF51556">
    <property type="entry name" value="Metallo-dependent hydrolases"/>
    <property type="match status" value="1"/>
</dbReference>
<feature type="domain" description="Amidohydrolase-related" evidence="5">
    <location>
        <begin position="67"/>
        <end position="348"/>
    </location>
</feature>
<dbReference type="PANTHER" id="PTHR11113">
    <property type="entry name" value="N-ACETYLGLUCOSAMINE-6-PHOSPHATE DEACETYLASE"/>
    <property type="match status" value="1"/>
</dbReference>
<evidence type="ECO:0000256" key="4">
    <source>
        <dbReference type="ARBA" id="ARBA00047720"/>
    </source>
</evidence>
<comment type="caution">
    <text evidence="7">The sequence shown here is derived from an EMBL/GenBank/DDBJ whole genome shotgun (WGS) entry which is preliminary data.</text>
</comment>
<dbReference type="EMBL" id="JBHMAJ010000005">
    <property type="protein sequence ID" value="MFB9823883.1"/>
    <property type="molecule type" value="Genomic_DNA"/>
</dbReference>
<dbReference type="PANTHER" id="PTHR11113:SF2">
    <property type="entry name" value="ADENINE DEAMINASE"/>
    <property type="match status" value="1"/>
</dbReference>
<feature type="domain" description="Adenine deaminase C-terminal" evidence="6">
    <location>
        <begin position="403"/>
        <end position="566"/>
    </location>
</feature>
<dbReference type="Pfam" id="PF01979">
    <property type="entry name" value="Amidohydro_1"/>
    <property type="match status" value="1"/>
</dbReference>
<evidence type="ECO:0000313" key="7">
    <source>
        <dbReference type="EMBL" id="MFB9823883.1"/>
    </source>
</evidence>
<proteinExistence type="inferred from homology"/>
<evidence type="ECO:0000256" key="3">
    <source>
        <dbReference type="ARBA" id="ARBA00022801"/>
    </source>
</evidence>
<keyword evidence="8" id="KW-1185">Reference proteome</keyword>
<sequence>MNPLQAVALGESNADLIISGGDVLIPETGELSARDVAIKNERVAALPDDATPIIGENTTVLDATGQVVTPGFINAHVHVDSFQPFEQTYHYALAGGTTAVVTETSEFGSSFGAAGVRHLLDATAELPVAVFATVPPQQLFDLFDPQRADETATDELVDLLTVERVVGVGETAWVQIVGRNSPSEALYERAQQENKRIGGHGTGCSGDELTAFASVVTNDHEAISSEQLIERLENGIHAVGRYGSFRDDIGILADAYQQIGSHELSLSTDWIWPEDIVDDGYMDAVIRRAIEEGVDPADAIRMATLNPARHFGLDGRGSLTPGHIADIVLLDDLETVEVDTVVSGGDVVVRDGEPRVEPRPHEYPESFCNSVNVDLNDVLHVPETAATEGAVRAIKHEHGPISSETTVEPRVENGQLVAAPERDVLKISLLDRQPEHDETGFTGFITGLGLEEGAVATTHTWQTPGLVAVGASDDAMQTAVNQVAEMNGGWAVVGQDSVRATFPTPIGARCADREVAETAEAFGEIEAAVNELGATGGNPMLALQSLSFTGVPSLRMSVSGYANVLTRETVGLTI</sequence>
<reference evidence="7" key="1">
    <citation type="submission" date="2024-09" db="EMBL/GenBank/DDBJ databases">
        <authorList>
            <person name="Sun Q."/>
        </authorList>
    </citation>
    <scope>NUCLEOTIDE SEQUENCE [LARGE SCALE GENOMIC DNA]</scope>
    <source>
        <strain evidence="7">JCM 31273</strain>
    </source>
</reference>
<evidence type="ECO:0000256" key="2">
    <source>
        <dbReference type="ARBA" id="ARBA00012782"/>
    </source>
</evidence>
<dbReference type="GeneID" id="67212286"/>
<dbReference type="InterPro" id="IPR011059">
    <property type="entry name" value="Metal-dep_hydrolase_composite"/>
</dbReference>
<dbReference type="InterPro" id="IPR032466">
    <property type="entry name" value="Metal_Hydrolase"/>
</dbReference>
<dbReference type="AlphaFoldDB" id="A0ABD5MJ77"/>
<dbReference type="InterPro" id="IPR026912">
    <property type="entry name" value="Adenine_deam_C"/>
</dbReference>
<dbReference type="Pfam" id="PF13382">
    <property type="entry name" value="Adenine_deam_C"/>
    <property type="match status" value="1"/>
</dbReference>
<dbReference type="GO" id="GO:0000034">
    <property type="term" value="F:adenine deaminase activity"/>
    <property type="evidence" value="ECO:0007669"/>
    <property type="project" value="UniProtKB-EC"/>
</dbReference>
<dbReference type="EC" id="3.5.4.2" evidence="2"/>
<dbReference type="SUPFAM" id="SSF51338">
    <property type="entry name" value="Composite domain of metallo-dependent hydrolases"/>
    <property type="match status" value="1"/>
</dbReference>
<name>A0ABD5MJ77_9EURY</name>
<organism evidence="7 8">
    <name type="scientific">Halobaculum roseum</name>
    <dbReference type="NCBI Taxonomy" id="2175149"/>
    <lineage>
        <taxon>Archaea</taxon>
        <taxon>Methanobacteriati</taxon>
        <taxon>Methanobacteriota</taxon>
        <taxon>Stenosarchaea group</taxon>
        <taxon>Halobacteria</taxon>
        <taxon>Halobacteriales</taxon>
        <taxon>Haloferacaceae</taxon>
        <taxon>Halobaculum</taxon>
    </lineage>
</organism>
<dbReference type="RefSeq" id="WP_222923569.1">
    <property type="nucleotide sequence ID" value="NZ_CP082287.1"/>
</dbReference>
<keyword evidence="3" id="KW-0378">Hydrolase</keyword>
<gene>
    <name evidence="7" type="ORF">ACFFOL_06835</name>
</gene>
<dbReference type="InterPro" id="IPR006680">
    <property type="entry name" value="Amidohydro-rel"/>
</dbReference>
<comment type="catalytic activity">
    <reaction evidence="4">
        <text>adenine + H2O + H(+) = hypoxanthine + NH4(+)</text>
        <dbReference type="Rhea" id="RHEA:23688"/>
        <dbReference type="ChEBI" id="CHEBI:15377"/>
        <dbReference type="ChEBI" id="CHEBI:15378"/>
        <dbReference type="ChEBI" id="CHEBI:16708"/>
        <dbReference type="ChEBI" id="CHEBI:17368"/>
        <dbReference type="ChEBI" id="CHEBI:28938"/>
        <dbReference type="EC" id="3.5.4.2"/>
    </reaction>
</comment>
<evidence type="ECO:0000313" key="8">
    <source>
        <dbReference type="Proteomes" id="UP001589595"/>
    </source>
</evidence>
<dbReference type="Gene3D" id="2.30.40.10">
    <property type="entry name" value="Urease, subunit C, domain 1"/>
    <property type="match status" value="1"/>
</dbReference>
<protein>
    <recommendedName>
        <fullName evidence="2">adenine deaminase</fullName>
        <ecNumber evidence="2">3.5.4.2</ecNumber>
    </recommendedName>
</protein>
<accession>A0ABD5MJ77</accession>
<dbReference type="Gene3D" id="3.20.20.140">
    <property type="entry name" value="Metal-dependent hydrolases"/>
    <property type="match status" value="1"/>
</dbReference>
<evidence type="ECO:0000259" key="6">
    <source>
        <dbReference type="Pfam" id="PF13382"/>
    </source>
</evidence>
<comment type="similarity">
    <text evidence="1">Belongs to the metallo-dependent hydrolases superfamily. Adenine deaminase family.</text>
</comment>
<dbReference type="Proteomes" id="UP001589595">
    <property type="component" value="Unassembled WGS sequence"/>
</dbReference>
<evidence type="ECO:0000259" key="5">
    <source>
        <dbReference type="Pfam" id="PF01979"/>
    </source>
</evidence>
<evidence type="ECO:0000256" key="1">
    <source>
        <dbReference type="ARBA" id="ARBA00006773"/>
    </source>
</evidence>